<proteinExistence type="predicted"/>
<sequence length="127" mass="14477">MSDPIDLAAISDATTSWQSFKNPNWRAPKRRHKPAKQLIGDEQKRIQSKDPSERDIENEVTYSTLQAPPSLKPIKTYCDITGLPTSYRSPHNQVRYYNMEVYDVVKNLAAGVDQEYLGLRGANVILR</sequence>
<dbReference type="PANTHER" id="PTHR31200">
    <property type="entry name" value="INO80 COMPLEX SUBUNIT C"/>
    <property type="match status" value="1"/>
</dbReference>
<dbReference type="InterPro" id="IPR013272">
    <property type="entry name" value="Vps72/YL1_C"/>
</dbReference>
<evidence type="ECO:0000313" key="7">
    <source>
        <dbReference type="EMBL" id="CDK27974.1"/>
    </source>
</evidence>
<feature type="domain" description="Vps72/YL1 C-terminal" evidence="6">
    <location>
        <begin position="76"/>
        <end position="105"/>
    </location>
</feature>
<evidence type="ECO:0000256" key="1">
    <source>
        <dbReference type="ARBA" id="ARBA00004123"/>
    </source>
</evidence>
<dbReference type="PANTHER" id="PTHR31200:SF1">
    <property type="entry name" value="INO80 COMPLEX SUBUNIT C"/>
    <property type="match status" value="1"/>
</dbReference>
<dbReference type="Proteomes" id="UP000019384">
    <property type="component" value="Unassembled WGS sequence"/>
</dbReference>
<dbReference type="HOGENOM" id="CLU_071116_2_1_1"/>
<dbReference type="GO" id="GO:0006338">
    <property type="term" value="P:chromatin remodeling"/>
    <property type="evidence" value="ECO:0007669"/>
    <property type="project" value="EnsemblFungi"/>
</dbReference>
<evidence type="ECO:0000259" key="6">
    <source>
        <dbReference type="SMART" id="SM00993"/>
    </source>
</evidence>
<keyword evidence="4" id="KW-0539">Nucleus</keyword>
<protein>
    <recommendedName>
        <fullName evidence="6">Vps72/YL1 C-terminal domain-containing protein</fullName>
    </recommendedName>
</protein>
<reference evidence="7" key="2">
    <citation type="submission" date="2014-02" db="EMBL/GenBank/DDBJ databases">
        <title>Complete DNA sequence of /Kuraishia capsulata/ illustrates novel genomic features among budding yeasts (/Saccharomycotina/).</title>
        <authorList>
            <person name="Morales L."/>
            <person name="Noel B."/>
            <person name="Porcel B."/>
            <person name="Marcet-Houben M."/>
            <person name="Hullo M-F."/>
            <person name="Sacerdot C."/>
            <person name="Tekaia F."/>
            <person name="Leh-Louis V."/>
            <person name="Despons L."/>
            <person name="Khanna V."/>
            <person name="Aury J-M."/>
            <person name="Barbe V."/>
            <person name="Couloux A."/>
            <person name="Labadie K."/>
            <person name="Pelletier E."/>
            <person name="Souciet J-L."/>
            <person name="Boekhout T."/>
            <person name="Gabaldon T."/>
            <person name="Wincker P."/>
            <person name="Dujon B."/>
        </authorList>
    </citation>
    <scope>NUCLEOTIDE SEQUENCE</scope>
    <source>
        <strain evidence="7">CBS 1993</strain>
    </source>
</reference>
<evidence type="ECO:0000313" key="8">
    <source>
        <dbReference type="Proteomes" id="UP000019384"/>
    </source>
</evidence>
<name>W6MMX4_9ASCO</name>
<evidence type="ECO:0000256" key="4">
    <source>
        <dbReference type="ARBA" id="ARBA00023242"/>
    </source>
</evidence>
<accession>W6MMX4</accession>
<organism evidence="7 8">
    <name type="scientific">Kuraishia capsulata CBS 1993</name>
    <dbReference type="NCBI Taxonomy" id="1382522"/>
    <lineage>
        <taxon>Eukaryota</taxon>
        <taxon>Fungi</taxon>
        <taxon>Dikarya</taxon>
        <taxon>Ascomycota</taxon>
        <taxon>Saccharomycotina</taxon>
        <taxon>Pichiomycetes</taxon>
        <taxon>Pichiales</taxon>
        <taxon>Pichiaceae</taxon>
        <taxon>Kuraishia</taxon>
    </lineage>
</organism>
<evidence type="ECO:0000256" key="3">
    <source>
        <dbReference type="ARBA" id="ARBA00023163"/>
    </source>
</evidence>
<dbReference type="GO" id="GO:0031011">
    <property type="term" value="C:Ino80 complex"/>
    <property type="evidence" value="ECO:0007669"/>
    <property type="project" value="EnsemblFungi"/>
</dbReference>
<reference evidence="7" key="1">
    <citation type="submission" date="2013-12" db="EMBL/GenBank/DDBJ databases">
        <authorList>
            <person name="Genoscope - CEA"/>
        </authorList>
    </citation>
    <scope>NUCLEOTIDE SEQUENCE</scope>
    <source>
        <strain evidence="7">CBS 1993</strain>
    </source>
</reference>
<evidence type="ECO:0000256" key="2">
    <source>
        <dbReference type="ARBA" id="ARBA00023015"/>
    </source>
</evidence>
<feature type="compositionally biased region" description="Basic and acidic residues" evidence="5">
    <location>
        <begin position="39"/>
        <end position="56"/>
    </location>
</feature>
<feature type="region of interest" description="Disordered" evidence="5">
    <location>
        <begin position="19"/>
        <end position="56"/>
    </location>
</feature>
<dbReference type="OrthoDB" id="49520at2759"/>
<keyword evidence="2" id="KW-0805">Transcription regulation</keyword>
<dbReference type="GO" id="GO:0034080">
    <property type="term" value="P:CENP-A containing chromatin assembly"/>
    <property type="evidence" value="ECO:0007669"/>
    <property type="project" value="EnsemblFungi"/>
</dbReference>
<dbReference type="STRING" id="1382522.W6MMX4"/>
<dbReference type="InterPro" id="IPR029525">
    <property type="entry name" value="INO80C/Ies6"/>
</dbReference>
<gene>
    <name evidence="7" type="ORF">KUCA_T00003954001</name>
</gene>
<dbReference type="EMBL" id="HG793128">
    <property type="protein sequence ID" value="CDK27974.1"/>
    <property type="molecule type" value="Genomic_DNA"/>
</dbReference>
<dbReference type="SMART" id="SM00993">
    <property type="entry name" value="YL1_C"/>
    <property type="match status" value="1"/>
</dbReference>
<keyword evidence="8" id="KW-1185">Reference proteome</keyword>
<dbReference type="RefSeq" id="XP_022459966.1">
    <property type="nucleotide sequence ID" value="XM_022602421.1"/>
</dbReference>
<evidence type="ECO:0000256" key="5">
    <source>
        <dbReference type="SAM" id="MobiDB-lite"/>
    </source>
</evidence>
<keyword evidence="3" id="KW-0804">Transcription</keyword>
<dbReference type="AlphaFoldDB" id="W6MMX4"/>
<dbReference type="Pfam" id="PF08265">
    <property type="entry name" value="YL1_C"/>
    <property type="match status" value="1"/>
</dbReference>
<comment type="subcellular location">
    <subcellularLocation>
        <location evidence="1">Nucleus</location>
    </subcellularLocation>
</comment>
<dbReference type="GeneID" id="34521354"/>